<dbReference type="EMBL" id="JARAOO010000005">
    <property type="protein sequence ID" value="KAJ7969442.1"/>
    <property type="molecule type" value="Genomic_DNA"/>
</dbReference>
<sequence>MYMKETSFGLGYMDQVVCTMDSYASVLPHGIPQFLSGVILHEFGVTGTRIRGESIESLNSSLLADLKSHVLSPYLITPAQNIKIDSMESREPVMLKVTHKRVHLFVCTPIPRRCLNRSSVSSNCISSDGVRATQV</sequence>
<dbReference type="Proteomes" id="UP001163823">
    <property type="component" value="Chromosome 5"/>
</dbReference>
<gene>
    <name evidence="1" type="ORF">O6P43_013412</name>
</gene>
<name>A0AAD7M3R6_QUISA</name>
<comment type="caution">
    <text evidence="1">The sequence shown here is derived from an EMBL/GenBank/DDBJ whole genome shotgun (WGS) entry which is preliminary data.</text>
</comment>
<evidence type="ECO:0000313" key="1">
    <source>
        <dbReference type="EMBL" id="KAJ7969441.1"/>
    </source>
</evidence>
<accession>A0AAD7M3R6</accession>
<keyword evidence="2" id="KW-1185">Reference proteome</keyword>
<organism evidence="1 2">
    <name type="scientific">Quillaja saponaria</name>
    <name type="common">Soap bark tree</name>
    <dbReference type="NCBI Taxonomy" id="32244"/>
    <lineage>
        <taxon>Eukaryota</taxon>
        <taxon>Viridiplantae</taxon>
        <taxon>Streptophyta</taxon>
        <taxon>Embryophyta</taxon>
        <taxon>Tracheophyta</taxon>
        <taxon>Spermatophyta</taxon>
        <taxon>Magnoliopsida</taxon>
        <taxon>eudicotyledons</taxon>
        <taxon>Gunneridae</taxon>
        <taxon>Pentapetalae</taxon>
        <taxon>rosids</taxon>
        <taxon>fabids</taxon>
        <taxon>Fabales</taxon>
        <taxon>Quillajaceae</taxon>
        <taxon>Quillaja</taxon>
    </lineage>
</organism>
<reference evidence="1" key="1">
    <citation type="journal article" date="2023" name="Science">
        <title>Elucidation of the pathway for biosynthesis of saponin adjuvants from the soapbark tree.</title>
        <authorList>
            <person name="Reed J."/>
            <person name="Orme A."/>
            <person name="El-Demerdash A."/>
            <person name="Owen C."/>
            <person name="Martin L.B.B."/>
            <person name="Misra R.C."/>
            <person name="Kikuchi S."/>
            <person name="Rejzek M."/>
            <person name="Martin A.C."/>
            <person name="Harkess A."/>
            <person name="Leebens-Mack J."/>
            <person name="Louveau T."/>
            <person name="Stephenson M.J."/>
            <person name="Osbourn A."/>
        </authorList>
    </citation>
    <scope>NUCLEOTIDE SEQUENCE</scope>
    <source>
        <strain evidence="1">S10</strain>
    </source>
</reference>
<dbReference type="KEGG" id="qsa:O6P43_013412"/>
<proteinExistence type="predicted"/>
<dbReference type="AlphaFoldDB" id="A0AAD7M3R6"/>
<dbReference type="EMBL" id="JARAOO010000005">
    <property type="protein sequence ID" value="KAJ7969441.1"/>
    <property type="molecule type" value="Genomic_DNA"/>
</dbReference>
<evidence type="ECO:0000313" key="2">
    <source>
        <dbReference type="Proteomes" id="UP001163823"/>
    </source>
</evidence>
<protein>
    <submittedName>
        <fullName evidence="1">Uncharacterized protein</fullName>
    </submittedName>
</protein>